<feature type="compositionally biased region" description="Low complexity" evidence="2">
    <location>
        <begin position="449"/>
        <end position="459"/>
    </location>
</feature>
<feature type="region of interest" description="Disordered" evidence="2">
    <location>
        <begin position="1"/>
        <end position="100"/>
    </location>
</feature>
<dbReference type="PANTHER" id="PTHR22922">
    <property type="entry name" value="GPI-ANCHORED PROTEIN P137"/>
    <property type="match status" value="1"/>
</dbReference>
<dbReference type="GO" id="GO:0005737">
    <property type="term" value="C:cytoplasm"/>
    <property type="evidence" value="ECO:0007669"/>
    <property type="project" value="TreeGrafter"/>
</dbReference>
<accession>T1PKQ1</accession>
<dbReference type="VEuPathDB" id="VectorBase:MDOA003127"/>
<sequence length="734" mass="79726">MNSGGPSGTSGSGKGNKKITENSAKSTNSNISSTNNETSSNKSTKENTNNVVAASAANVAGQNSSNGSSANNNGKNWETNSATGNSVTAGPVANKDASNDALNPMKLTFTTIEHKIRNLEKRKTKLEGYRALDAMGKELSSEQRAAVNKYDAVLATLEFARDLVKQMQQFAKDAEKEQKKQARKDLIAKAQAETVKIREVLIIQNILSCFTDDAVRNDFLNGENGAAKLEQSELDILEKFCLDVQTRRPETSEDAPFATSAQKAAEIFSMTIDARPKQYGDTTYENVKRIFHRIQESDYLDKIYLTDVPETEIKEDVVEVAGGDGINTDAIAMEDGGGGGGVAVEHVGNGQDEMVAVEEAMENLNVESNVTTNVLTGNETNENALLAQQQQQQQQNVVKTAFLHTTGGNKRHLSNSQLSNTSMDSKRMKGINAESTTTTSQLLQQLITTPQNGKQQQQQVKDSKAMMTNNHNTNSNKWSSQNSNVVMAENKQQQQQHQKQQRQQQQLSQQSNSVLKNLLISGCDKPQLQNTDILNNDESSMDQCLSPALAKPLKCLTNSATSSPTPNETGLLNYLNNPLICGPGVLPSPTLASMAVINDDSNPPGLTACPDIVEGANDSGIDDSIHENMSPLKRAYEGHDSTNQDKQQMKLNKNGLVMVAEVTPMAAVNQSNGGNDDDMGASICKRKRSISFLDSNNPLMATPFLMDLCNDDYVMSLGENYIDNVLNVWPEELA</sequence>
<dbReference type="AlphaFoldDB" id="T1PKQ1"/>
<feature type="region of interest" description="Disordered" evidence="2">
    <location>
        <begin position="449"/>
        <end position="510"/>
    </location>
</feature>
<comment type="similarity">
    <text evidence="1">Belongs to the caprin family.</text>
</comment>
<feature type="compositionally biased region" description="Low complexity" evidence="2">
    <location>
        <begin position="490"/>
        <end position="510"/>
    </location>
</feature>
<reference evidence="4" key="1">
    <citation type="submission" date="2012-08" db="EMBL/GenBank/DDBJ databases">
        <title>Transcriptome of adult Musca domestica launches a platform for comparative house fly gene expression and characterization of differential gene expression among resistant and susceptible house flies.</title>
        <authorList>
            <person name="Liu N."/>
            <person name="Zhang L."/>
            <person name="Li M."/>
            <person name="Reid W."/>
        </authorList>
    </citation>
    <scope>NUCLEOTIDE SEQUENCE</scope>
    <source>
        <strain evidence="4">ALHF</strain>
        <tissue evidence="4">Whole body</tissue>
    </source>
</reference>
<proteinExistence type="evidence at transcript level"/>
<feature type="compositionally biased region" description="Low complexity" evidence="2">
    <location>
        <begin position="22"/>
        <end position="74"/>
    </location>
</feature>
<feature type="domain" description="Caprin-1 dimerization" evidence="3">
    <location>
        <begin position="183"/>
        <end position="301"/>
    </location>
</feature>
<feature type="compositionally biased region" description="Polar residues" evidence="2">
    <location>
        <begin position="466"/>
        <end position="485"/>
    </location>
</feature>
<dbReference type="InterPro" id="IPR041637">
    <property type="entry name" value="Caprin-1_dimer"/>
</dbReference>
<feature type="compositionally biased region" description="Gly residues" evidence="2">
    <location>
        <begin position="1"/>
        <end position="14"/>
    </location>
</feature>
<dbReference type="EMBL" id="KA649352">
    <property type="protein sequence ID" value="AFP63981.1"/>
    <property type="molecule type" value="mRNA"/>
</dbReference>
<dbReference type="VEuPathDB" id="VectorBase:MDOMA2_011141"/>
<evidence type="ECO:0000259" key="3">
    <source>
        <dbReference type="Pfam" id="PF18293"/>
    </source>
</evidence>
<protein>
    <recommendedName>
        <fullName evidence="3">Caprin-1 dimerization domain-containing protein</fullName>
    </recommendedName>
</protein>
<dbReference type="Pfam" id="PF18293">
    <property type="entry name" value="Caprin-1_dimer"/>
    <property type="match status" value="1"/>
</dbReference>
<dbReference type="VEuPathDB" id="VectorBase:MDOMA2_013777"/>
<dbReference type="VEuPathDB" id="VectorBase:MDOA012584"/>
<feature type="region of interest" description="Disordered" evidence="2">
    <location>
        <begin position="407"/>
        <end position="437"/>
    </location>
</feature>
<feature type="compositionally biased region" description="Polar residues" evidence="2">
    <location>
        <begin position="75"/>
        <end position="88"/>
    </location>
</feature>
<evidence type="ECO:0000256" key="1">
    <source>
        <dbReference type="ARBA" id="ARBA00007950"/>
    </source>
</evidence>
<evidence type="ECO:0000256" key="2">
    <source>
        <dbReference type="SAM" id="MobiDB-lite"/>
    </source>
</evidence>
<dbReference type="InterPro" id="IPR028816">
    <property type="entry name" value="Caprin"/>
</dbReference>
<dbReference type="GO" id="GO:0003723">
    <property type="term" value="F:RNA binding"/>
    <property type="evidence" value="ECO:0007669"/>
    <property type="project" value="TreeGrafter"/>
</dbReference>
<organism evidence="4">
    <name type="scientific">Musca domestica</name>
    <name type="common">House fly</name>
    <dbReference type="NCBI Taxonomy" id="7370"/>
    <lineage>
        <taxon>Eukaryota</taxon>
        <taxon>Metazoa</taxon>
        <taxon>Ecdysozoa</taxon>
        <taxon>Arthropoda</taxon>
        <taxon>Hexapoda</taxon>
        <taxon>Insecta</taxon>
        <taxon>Pterygota</taxon>
        <taxon>Neoptera</taxon>
        <taxon>Endopterygota</taxon>
        <taxon>Diptera</taxon>
        <taxon>Brachycera</taxon>
        <taxon>Muscomorpha</taxon>
        <taxon>Muscoidea</taxon>
        <taxon>Muscidae</taxon>
        <taxon>Musca</taxon>
    </lineage>
</organism>
<name>T1PKQ1_MUSDO</name>
<evidence type="ECO:0000313" key="4">
    <source>
        <dbReference type="EMBL" id="AFP63981.1"/>
    </source>
</evidence>
<dbReference type="PANTHER" id="PTHR22922:SF19">
    <property type="entry name" value="CAPRIN HOMOLOG"/>
    <property type="match status" value="1"/>
</dbReference>
<feature type="compositionally biased region" description="Polar residues" evidence="2">
    <location>
        <begin position="414"/>
        <end position="423"/>
    </location>
</feature>